<dbReference type="EMBL" id="PKPP01000263">
    <property type="protein sequence ID" value="PWA95126.1"/>
    <property type="molecule type" value="Genomic_DNA"/>
</dbReference>
<comment type="caution">
    <text evidence="1">The sequence shown here is derived from an EMBL/GenBank/DDBJ whole genome shotgun (WGS) entry which is preliminary data.</text>
</comment>
<dbReference type="STRING" id="35608.A0A2U1QAU1"/>
<proteinExistence type="predicted"/>
<dbReference type="AlphaFoldDB" id="A0A2U1QAU1"/>
<evidence type="ECO:0000313" key="2">
    <source>
        <dbReference type="Proteomes" id="UP000245207"/>
    </source>
</evidence>
<dbReference type="Proteomes" id="UP000245207">
    <property type="component" value="Unassembled WGS sequence"/>
</dbReference>
<dbReference type="PANTHER" id="PTHR33116:SF84">
    <property type="entry name" value="RNA-DIRECTED DNA POLYMERASE"/>
    <property type="match status" value="1"/>
</dbReference>
<keyword evidence="1" id="KW-0695">RNA-directed DNA polymerase</keyword>
<dbReference type="PANTHER" id="PTHR33116">
    <property type="entry name" value="REVERSE TRANSCRIPTASE ZINC-BINDING DOMAIN-CONTAINING PROTEIN-RELATED-RELATED"/>
    <property type="match status" value="1"/>
</dbReference>
<keyword evidence="2" id="KW-1185">Reference proteome</keyword>
<dbReference type="GO" id="GO:0003964">
    <property type="term" value="F:RNA-directed DNA polymerase activity"/>
    <property type="evidence" value="ECO:0007669"/>
    <property type="project" value="UniProtKB-KW"/>
</dbReference>
<organism evidence="1 2">
    <name type="scientific">Artemisia annua</name>
    <name type="common">Sweet wormwood</name>
    <dbReference type="NCBI Taxonomy" id="35608"/>
    <lineage>
        <taxon>Eukaryota</taxon>
        <taxon>Viridiplantae</taxon>
        <taxon>Streptophyta</taxon>
        <taxon>Embryophyta</taxon>
        <taxon>Tracheophyta</taxon>
        <taxon>Spermatophyta</taxon>
        <taxon>Magnoliopsida</taxon>
        <taxon>eudicotyledons</taxon>
        <taxon>Gunneridae</taxon>
        <taxon>Pentapetalae</taxon>
        <taxon>asterids</taxon>
        <taxon>campanulids</taxon>
        <taxon>Asterales</taxon>
        <taxon>Asteraceae</taxon>
        <taxon>Asteroideae</taxon>
        <taxon>Anthemideae</taxon>
        <taxon>Artemisiinae</taxon>
        <taxon>Artemisia</taxon>
    </lineage>
</organism>
<sequence length="135" mass="15846">MRCALCNSCMDSHAHLFFQCTYAERIWSALKRKILATDLPLDWGDLVNAMVTRFKNRNIRSIVSKIVLGAGVYYIWQERNKRQFTTDKRPAETLLEVILESVKLRLMSIRVLNSTQVNNVTKEWDIKFKNVQHSR</sequence>
<name>A0A2U1QAU1_ARTAN</name>
<accession>A0A2U1QAU1</accession>
<evidence type="ECO:0000313" key="1">
    <source>
        <dbReference type="EMBL" id="PWA95126.1"/>
    </source>
</evidence>
<keyword evidence="1" id="KW-0808">Transferase</keyword>
<protein>
    <submittedName>
        <fullName evidence="1">Reverse transcriptase domain, Reverse transcriptase zinc-binding domain protein</fullName>
    </submittedName>
</protein>
<gene>
    <name evidence="1" type="ORF">CTI12_AA053100</name>
</gene>
<dbReference type="OrthoDB" id="1938430at2759"/>
<keyword evidence="1" id="KW-0548">Nucleotidyltransferase</keyword>
<reference evidence="1 2" key="1">
    <citation type="journal article" date="2018" name="Mol. Plant">
        <title>The genome of Artemisia annua provides insight into the evolution of Asteraceae family and artemisinin biosynthesis.</title>
        <authorList>
            <person name="Shen Q."/>
            <person name="Zhang L."/>
            <person name="Liao Z."/>
            <person name="Wang S."/>
            <person name="Yan T."/>
            <person name="Shi P."/>
            <person name="Liu M."/>
            <person name="Fu X."/>
            <person name="Pan Q."/>
            <person name="Wang Y."/>
            <person name="Lv Z."/>
            <person name="Lu X."/>
            <person name="Zhang F."/>
            <person name="Jiang W."/>
            <person name="Ma Y."/>
            <person name="Chen M."/>
            <person name="Hao X."/>
            <person name="Li L."/>
            <person name="Tang Y."/>
            <person name="Lv G."/>
            <person name="Zhou Y."/>
            <person name="Sun X."/>
            <person name="Brodelius P.E."/>
            <person name="Rose J.K.C."/>
            <person name="Tang K."/>
        </authorList>
    </citation>
    <scope>NUCLEOTIDE SEQUENCE [LARGE SCALE GENOMIC DNA]</scope>
    <source>
        <strain evidence="2">cv. Huhao1</strain>
        <tissue evidence="1">Leaf</tissue>
    </source>
</reference>